<dbReference type="PANTHER" id="PTHR47522:SF2">
    <property type="entry name" value="PROTEIN SALVADOR HOMOLOG 1"/>
    <property type="match status" value="1"/>
</dbReference>
<dbReference type="SUPFAM" id="SSF51045">
    <property type="entry name" value="WW domain"/>
    <property type="match status" value="1"/>
</dbReference>
<dbReference type="GO" id="GO:0005829">
    <property type="term" value="C:cytosol"/>
    <property type="evidence" value="ECO:0007669"/>
    <property type="project" value="TreeGrafter"/>
</dbReference>
<dbReference type="GO" id="GO:0060090">
    <property type="term" value="F:molecular adaptor activity"/>
    <property type="evidence" value="ECO:0007669"/>
    <property type="project" value="InterPro"/>
</dbReference>
<feature type="region of interest" description="Disordered" evidence="1">
    <location>
        <begin position="394"/>
        <end position="418"/>
    </location>
</feature>
<feature type="compositionally biased region" description="Low complexity" evidence="1">
    <location>
        <begin position="197"/>
        <end position="215"/>
    </location>
</feature>
<dbReference type="CDD" id="cd00201">
    <property type="entry name" value="WW"/>
    <property type="match status" value="1"/>
</dbReference>
<feature type="region of interest" description="Disordered" evidence="1">
    <location>
        <begin position="168"/>
        <end position="241"/>
    </location>
</feature>
<evidence type="ECO:0000313" key="3">
    <source>
        <dbReference type="EMBL" id="JAP62700.1"/>
    </source>
</evidence>
<dbReference type="InterPro" id="IPR001202">
    <property type="entry name" value="WW_dom"/>
</dbReference>
<feature type="compositionally biased region" description="Basic and acidic residues" evidence="1">
    <location>
        <begin position="265"/>
        <end position="274"/>
    </location>
</feature>
<feature type="region of interest" description="Disordered" evidence="1">
    <location>
        <begin position="818"/>
        <end position="857"/>
    </location>
</feature>
<evidence type="ECO:0000256" key="1">
    <source>
        <dbReference type="SAM" id="MobiDB-lite"/>
    </source>
</evidence>
<dbReference type="SMART" id="SM00456">
    <property type="entry name" value="WW"/>
    <property type="match status" value="2"/>
</dbReference>
<feature type="domain" description="WW" evidence="2">
    <location>
        <begin position="913"/>
        <end position="946"/>
    </location>
</feature>
<feature type="compositionally biased region" description="Pro residues" evidence="1">
    <location>
        <begin position="403"/>
        <end position="412"/>
    </location>
</feature>
<gene>
    <name evidence="3" type="primary">SAV1</name>
    <name evidence="3" type="ORF">TR99347</name>
</gene>
<feature type="compositionally biased region" description="Polar residues" evidence="1">
    <location>
        <begin position="220"/>
        <end position="237"/>
    </location>
</feature>
<sequence length="1103" mass="122401">MMSRSLYENIPNKQNMNELQRELKGKYVPRGSADAIPPTPLCKSRLQIFGPERTSRLSLAMKMSGGLGDQISTEQAVARNSSPALTTATLSPSTSSRLRPASIVKPYRAVSPSLRTTGHQLHNRSPPVIRPRTIMPTHSITSGPQQADSQPSSPMRYVARLYSQNLLNLQPPRDNNAGNNLFRPAVDQAQYTRRVSARSPMSTRSVSSSSDSSSRFPQEHLQSSREAALDSNSSTRFQCAEPNEVSREALRCLETRLHQLVMSKKVQDCPRDSSSDYDTASVSIKPPEVPTRTTASRRDVSPNVSQRKALSTPLPVLKLRDSHQCVPNIDNGPVSESDSSASLQDFSYEELRYLLKAVHNMLAMQSSLNLDSQPERPLSWYVAANRSSCENAYQLGSAGGASPKPPMPPPNTPKSLSDLDFDVLPLIDAEDFDLRPRTPRARQSAASTLLPPVLPAGFRNFSRYLDTKFGPDSSSVSLESIIDPQVVNDAGGVIHCNVTPTADTNLLSTRANMVNQERLGRQQARAAFLTVANDTSPGYYSDNVTKSWSHHNSAPVAARAPRQLPTSAHEETDFVAHNRRQEDLTSPLTNERCIRTGSSSPNSSYFSDWPQNGNVLASTPAYDLNVSCVPLPSHDLAWSDYRSRAYWSTPQFLPYAWNAVPTPPPPPPPAPLPPPTIPLFPSWFPFTDYFGWRGPPNPYGPHPHVIPPLVSVLPHQRPTFNPAADWFRAAANHFAAAAMFAERQMQPNASGQTDETVQTTEAVTAAADTASFDNGRLGQTSRYTGPVPHKYEVSRIPAKIKLSAASVSVRPKPQVAVNGTLIPPEESALPGSPRRRVNGPTWSAPSSPRSSESPITLPDVARSLEDSRWTGDFREWLFEDLELPQDPALILPDYLDFYTRIKGLLELDCSIVLPLPPGWSMGVSTSGRRFYICDRTRNTTWQHPVVAPRVPLGWERVEMCQGCVYYRHLLIPHAQRHHPDLWFPANLKNLENERQGWFFDLRKLQESVSNFEKGISKLIEAYADTMDVAEEAKFIPGFRQKATSELNRLAQQLDCRFFRDLHRIIVAYELARIRIVRQLLVRHNDRSASSAPSSPPPSSTKTV</sequence>
<dbReference type="PROSITE" id="PS50020">
    <property type="entry name" value="WW_DOMAIN_2"/>
    <property type="match status" value="1"/>
</dbReference>
<accession>A0A0V0JAK2</accession>
<dbReference type="PANTHER" id="PTHR47522">
    <property type="entry name" value="SALVADOR FAMILY WW DOMAIN-CONTAINING PROTEIN 1"/>
    <property type="match status" value="1"/>
</dbReference>
<dbReference type="EMBL" id="GEEE01000525">
    <property type="protein sequence ID" value="JAP62700.1"/>
    <property type="molecule type" value="Transcribed_RNA"/>
</dbReference>
<evidence type="ECO:0000259" key="2">
    <source>
        <dbReference type="PROSITE" id="PS50020"/>
    </source>
</evidence>
<proteinExistence type="predicted"/>
<name>A0A0V0JAK2_SCHSO</name>
<dbReference type="GO" id="GO:0043065">
    <property type="term" value="P:positive regulation of apoptotic process"/>
    <property type="evidence" value="ECO:0007669"/>
    <property type="project" value="TreeGrafter"/>
</dbReference>
<feature type="region of interest" description="Disordered" evidence="1">
    <location>
        <begin position="265"/>
        <end position="313"/>
    </location>
</feature>
<feature type="region of interest" description="Disordered" evidence="1">
    <location>
        <begin position="76"/>
        <end position="99"/>
    </location>
</feature>
<organism evidence="3">
    <name type="scientific">Schistocephalus solidus</name>
    <name type="common">Tapeworm</name>
    <dbReference type="NCBI Taxonomy" id="70667"/>
    <lineage>
        <taxon>Eukaryota</taxon>
        <taxon>Metazoa</taxon>
        <taxon>Spiralia</taxon>
        <taxon>Lophotrochozoa</taxon>
        <taxon>Platyhelminthes</taxon>
        <taxon>Cestoda</taxon>
        <taxon>Eucestoda</taxon>
        <taxon>Diphyllobothriidea</taxon>
        <taxon>Diphyllobothriidae</taxon>
        <taxon>Schistocephalus</taxon>
    </lineage>
</organism>
<feature type="compositionally biased region" description="Low complexity" evidence="1">
    <location>
        <begin position="81"/>
        <end position="99"/>
    </location>
</feature>
<protein>
    <submittedName>
        <fullName evidence="3">Protein salvador homolog 1</fullName>
    </submittedName>
</protein>
<dbReference type="InterPro" id="IPR036020">
    <property type="entry name" value="WW_dom_sf"/>
</dbReference>
<feature type="region of interest" description="Disordered" evidence="1">
    <location>
        <begin position="766"/>
        <end position="788"/>
    </location>
</feature>
<dbReference type="GO" id="GO:0006915">
    <property type="term" value="P:apoptotic process"/>
    <property type="evidence" value="ECO:0007669"/>
    <property type="project" value="InterPro"/>
</dbReference>
<dbReference type="GO" id="GO:0035329">
    <property type="term" value="P:hippo signaling"/>
    <property type="evidence" value="ECO:0007669"/>
    <property type="project" value="InterPro"/>
</dbReference>
<reference evidence="3" key="1">
    <citation type="submission" date="2016-01" db="EMBL/GenBank/DDBJ databases">
        <title>Reference transcriptome for the parasite Schistocephalus solidus: insights into the molecular evolution of parasitism.</title>
        <authorList>
            <person name="Hebert F.O."/>
            <person name="Grambauer S."/>
            <person name="Barber I."/>
            <person name="Landry C.R."/>
            <person name="Aubin-Horth N."/>
        </authorList>
    </citation>
    <scope>NUCLEOTIDE SEQUENCE</scope>
</reference>
<dbReference type="PROSITE" id="PS01159">
    <property type="entry name" value="WW_DOMAIN_1"/>
    <property type="match status" value="1"/>
</dbReference>
<dbReference type="AlphaFoldDB" id="A0A0V0JAK2"/>
<dbReference type="InterPro" id="IPR030030">
    <property type="entry name" value="Sav"/>
</dbReference>
<dbReference type="GO" id="GO:0008285">
    <property type="term" value="P:negative regulation of cell population proliferation"/>
    <property type="evidence" value="ECO:0007669"/>
    <property type="project" value="TreeGrafter"/>
</dbReference>
<feature type="compositionally biased region" description="Low complexity" evidence="1">
    <location>
        <begin position="840"/>
        <end position="854"/>
    </location>
</feature>
<dbReference type="Gene3D" id="2.20.70.10">
    <property type="match status" value="1"/>
</dbReference>